<keyword evidence="1" id="KW-0597">Phosphoprotein</keyword>
<name>A0A8J3D3R8_9BACT</name>
<dbReference type="RefSeq" id="WP_189565796.1">
    <property type="nucleotide sequence ID" value="NZ_BMXF01000003.1"/>
</dbReference>
<dbReference type="InterPro" id="IPR051271">
    <property type="entry name" value="2C-system_Tx_regulators"/>
</dbReference>
<proteinExistence type="predicted"/>
<dbReference type="Pfam" id="PF00072">
    <property type="entry name" value="Response_reg"/>
    <property type="match status" value="1"/>
</dbReference>
<dbReference type="PROSITE" id="PS50110">
    <property type="entry name" value="RESPONSE_REGULATORY"/>
    <property type="match status" value="1"/>
</dbReference>
<dbReference type="SUPFAM" id="SSF52172">
    <property type="entry name" value="CheY-like"/>
    <property type="match status" value="1"/>
</dbReference>
<dbReference type="SMART" id="SM00448">
    <property type="entry name" value="REC"/>
    <property type="match status" value="1"/>
</dbReference>
<evidence type="ECO:0000313" key="4">
    <source>
        <dbReference type="Proteomes" id="UP000598271"/>
    </source>
</evidence>
<dbReference type="InterPro" id="IPR011006">
    <property type="entry name" value="CheY-like_superfamily"/>
</dbReference>
<accession>A0A8J3D3R8</accession>
<dbReference type="PANTHER" id="PTHR45526:SF1">
    <property type="entry name" value="TRANSCRIPTIONAL REGULATORY PROTEIN DCUR-RELATED"/>
    <property type="match status" value="1"/>
</dbReference>
<dbReference type="Gene3D" id="3.40.50.2300">
    <property type="match status" value="1"/>
</dbReference>
<dbReference type="AlphaFoldDB" id="A0A8J3D3R8"/>
<keyword evidence="4" id="KW-1185">Reference proteome</keyword>
<dbReference type="PANTHER" id="PTHR45526">
    <property type="entry name" value="TRANSCRIPTIONAL REGULATORY PROTEIN DPIA"/>
    <property type="match status" value="1"/>
</dbReference>
<comment type="caution">
    <text evidence="3">The sequence shown here is derived from an EMBL/GenBank/DDBJ whole genome shotgun (WGS) entry which is preliminary data.</text>
</comment>
<dbReference type="InterPro" id="IPR001789">
    <property type="entry name" value="Sig_transdc_resp-reg_receiver"/>
</dbReference>
<dbReference type="Proteomes" id="UP000598271">
    <property type="component" value="Unassembled WGS sequence"/>
</dbReference>
<dbReference type="EMBL" id="BMXF01000003">
    <property type="protein sequence ID" value="GHB77739.1"/>
    <property type="molecule type" value="Genomic_DNA"/>
</dbReference>
<dbReference type="GO" id="GO:0000156">
    <property type="term" value="F:phosphorelay response regulator activity"/>
    <property type="evidence" value="ECO:0007669"/>
    <property type="project" value="TreeGrafter"/>
</dbReference>
<reference evidence="3 4" key="1">
    <citation type="journal article" date="2014" name="Int. J. Syst. Evol. Microbiol.">
        <title>Complete genome sequence of Corynebacterium casei LMG S-19264T (=DSM 44701T), isolated from a smear-ripened cheese.</title>
        <authorList>
            <consortium name="US DOE Joint Genome Institute (JGI-PGF)"/>
            <person name="Walter F."/>
            <person name="Albersmeier A."/>
            <person name="Kalinowski J."/>
            <person name="Ruckert C."/>
        </authorList>
    </citation>
    <scope>NUCLEOTIDE SEQUENCE [LARGE SCALE GENOMIC DNA]</scope>
    <source>
        <strain evidence="3 4">KCTC 12866</strain>
    </source>
</reference>
<protein>
    <recommendedName>
        <fullName evidence="2">Response regulatory domain-containing protein</fullName>
    </recommendedName>
</protein>
<evidence type="ECO:0000259" key="2">
    <source>
        <dbReference type="PROSITE" id="PS50110"/>
    </source>
</evidence>
<feature type="domain" description="Response regulatory" evidence="2">
    <location>
        <begin position="2"/>
        <end position="113"/>
    </location>
</feature>
<sequence>MKVVIIEDEVELGQLIGNFIRRKATTNTVKTATTIHDGLLYVEEFHPDLVFLDNNLPDGKGINIIGDIKRMGDLRIVMMSAMTNLREEALKKGVDFFIDKPISFVEIQKILNE</sequence>
<evidence type="ECO:0000256" key="1">
    <source>
        <dbReference type="PROSITE-ProRule" id="PRU00169"/>
    </source>
</evidence>
<gene>
    <name evidence="3" type="ORF">GCM10007390_34890</name>
</gene>
<organism evidence="3 4">
    <name type="scientific">Persicitalea jodogahamensis</name>
    <dbReference type="NCBI Taxonomy" id="402147"/>
    <lineage>
        <taxon>Bacteria</taxon>
        <taxon>Pseudomonadati</taxon>
        <taxon>Bacteroidota</taxon>
        <taxon>Cytophagia</taxon>
        <taxon>Cytophagales</taxon>
        <taxon>Spirosomataceae</taxon>
        <taxon>Persicitalea</taxon>
    </lineage>
</organism>
<evidence type="ECO:0000313" key="3">
    <source>
        <dbReference type="EMBL" id="GHB77739.1"/>
    </source>
</evidence>
<feature type="modified residue" description="4-aspartylphosphate" evidence="1">
    <location>
        <position position="53"/>
    </location>
</feature>